<dbReference type="GO" id="GO:0006883">
    <property type="term" value="P:intracellular sodium ion homeostasis"/>
    <property type="evidence" value="ECO:0007669"/>
    <property type="project" value="TreeGrafter"/>
</dbReference>
<evidence type="ECO:0000313" key="16">
    <source>
        <dbReference type="EMBL" id="NGX87461.1"/>
    </source>
</evidence>
<feature type="compositionally biased region" description="Polar residues" evidence="13">
    <location>
        <begin position="1"/>
        <end position="10"/>
    </location>
</feature>
<evidence type="ECO:0000256" key="14">
    <source>
        <dbReference type="SAM" id="Phobius"/>
    </source>
</evidence>
<dbReference type="InterPro" id="IPR023299">
    <property type="entry name" value="ATPase_P-typ_cyto_dom_N"/>
</dbReference>
<feature type="transmembrane region" description="Helical" evidence="14">
    <location>
        <begin position="848"/>
        <end position="867"/>
    </location>
</feature>
<proteinExistence type="inferred from homology"/>
<dbReference type="PANTHER" id="PTHR43294:SF21">
    <property type="entry name" value="CATION TRANSPORTING ATPASE"/>
    <property type="match status" value="1"/>
</dbReference>
<keyword evidence="3" id="KW-1003">Cell membrane</keyword>
<accession>A0A6M2B4L1</accession>
<evidence type="ECO:0000256" key="2">
    <source>
        <dbReference type="ARBA" id="ARBA00005675"/>
    </source>
</evidence>
<dbReference type="PRINTS" id="PR00119">
    <property type="entry name" value="CATATPASE"/>
</dbReference>
<keyword evidence="6" id="KW-0479">Metal-binding</keyword>
<keyword evidence="9" id="KW-0460">Magnesium</keyword>
<dbReference type="NCBIfam" id="TIGR01494">
    <property type="entry name" value="ATPase_P-type"/>
    <property type="match status" value="2"/>
</dbReference>
<dbReference type="SFLD" id="SFLDF00027">
    <property type="entry name" value="p-type_atpase"/>
    <property type="match status" value="1"/>
</dbReference>
<dbReference type="InterPro" id="IPR050510">
    <property type="entry name" value="Cation_transp_ATPase_P-type"/>
</dbReference>
<feature type="region of interest" description="Disordered" evidence="13">
    <location>
        <begin position="1"/>
        <end position="22"/>
    </location>
</feature>
<dbReference type="InterPro" id="IPR036412">
    <property type="entry name" value="HAD-like_sf"/>
</dbReference>
<name>A0A6M2B4L1_9GAMM</name>
<dbReference type="GO" id="GO:0005886">
    <property type="term" value="C:plasma membrane"/>
    <property type="evidence" value="ECO:0007669"/>
    <property type="project" value="UniProtKB-SubCell"/>
</dbReference>
<organism evidence="16 17">
    <name type="scientific">Rahnella contaminans</name>
    <dbReference type="NCBI Taxonomy" id="2703882"/>
    <lineage>
        <taxon>Bacteria</taxon>
        <taxon>Pseudomonadati</taxon>
        <taxon>Pseudomonadota</taxon>
        <taxon>Gammaproteobacteria</taxon>
        <taxon>Enterobacterales</taxon>
        <taxon>Yersiniaceae</taxon>
        <taxon>Rahnella</taxon>
    </lineage>
</organism>
<dbReference type="Gene3D" id="3.40.1110.10">
    <property type="entry name" value="Calcium-transporting ATPase, cytoplasmic domain N"/>
    <property type="match status" value="1"/>
</dbReference>
<feature type="domain" description="Cation-transporting P-type ATPase N-terminal" evidence="15">
    <location>
        <begin position="23"/>
        <end position="96"/>
    </location>
</feature>
<keyword evidence="12 14" id="KW-0472">Membrane</keyword>
<keyword evidence="7" id="KW-0547">Nucleotide-binding</keyword>
<evidence type="ECO:0000256" key="1">
    <source>
        <dbReference type="ARBA" id="ARBA00004651"/>
    </source>
</evidence>
<dbReference type="SFLD" id="SFLDG00002">
    <property type="entry name" value="C1.7:_P-type_atpase_like"/>
    <property type="match status" value="1"/>
</dbReference>
<evidence type="ECO:0000256" key="10">
    <source>
        <dbReference type="ARBA" id="ARBA00022967"/>
    </source>
</evidence>
<feature type="transmembrane region" description="Helical" evidence="14">
    <location>
        <begin position="72"/>
        <end position="91"/>
    </location>
</feature>
<feature type="transmembrane region" description="Helical" evidence="14">
    <location>
        <begin position="810"/>
        <end position="828"/>
    </location>
</feature>
<dbReference type="EMBL" id="JAADJS010000002">
    <property type="protein sequence ID" value="NGX87461.1"/>
    <property type="molecule type" value="Genomic_DNA"/>
</dbReference>
<keyword evidence="8" id="KW-0067">ATP-binding</keyword>
<evidence type="ECO:0000256" key="6">
    <source>
        <dbReference type="ARBA" id="ARBA00022723"/>
    </source>
</evidence>
<keyword evidence="11 14" id="KW-1133">Transmembrane helix</keyword>
<feature type="transmembrane region" description="Helical" evidence="14">
    <location>
        <begin position="879"/>
        <end position="898"/>
    </location>
</feature>
<comment type="similarity">
    <text evidence="2">Belongs to the cation transport ATPase (P-type) (TC 3.A.3) family. Type IIA subfamily.</text>
</comment>
<keyword evidence="4" id="KW-0597">Phosphoprotein</keyword>
<evidence type="ECO:0000313" key="17">
    <source>
        <dbReference type="Proteomes" id="UP000476696"/>
    </source>
</evidence>
<dbReference type="InterPro" id="IPR004014">
    <property type="entry name" value="ATPase_P-typ_cation-transptr_N"/>
</dbReference>
<dbReference type="AlphaFoldDB" id="A0A6M2B4L1"/>
<dbReference type="GO" id="GO:0036376">
    <property type="term" value="P:sodium ion export across plasma membrane"/>
    <property type="evidence" value="ECO:0007669"/>
    <property type="project" value="TreeGrafter"/>
</dbReference>
<feature type="transmembrane region" description="Helical" evidence="14">
    <location>
        <begin position="97"/>
        <end position="116"/>
    </location>
</feature>
<evidence type="ECO:0000256" key="13">
    <source>
        <dbReference type="SAM" id="MobiDB-lite"/>
    </source>
</evidence>
<dbReference type="InterPro" id="IPR006068">
    <property type="entry name" value="ATPase_P-typ_cation-transptr_C"/>
</dbReference>
<dbReference type="GO" id="GO:0005391">
    <property type="term" value="F:P-type sodium:potassium-exchanging transporter activity"/>
    <property type="evidence" value="ECO:0007669"/>
    <property type="project" value="TreeGrafter"/>
</dbReference>
<keyword evidence="17" id="KW-1185">Reference proteome</keyword>
<dbReference type="Gene3D" id="2.70.150.10">
    <property type="entry name" value="Calcium-transporting ATPase, cytoplasmic transduction domain A"/>
    <property type="match status" value="1"/>
</dbReference>
<sequence length="911" mass="99329">MTHSSSVKTNASPSSSAAAENKNWYQISSNDAMSRLETSEAGLNPQVAAERLKEFGPNALPEKPTKSALMRFLAHFNDVLIYILLAAAVVTGAMGHWVDTLVILGVAVINAMIGFLQENSAEKSLKSIQNMLSSQAVVIRDGQIQTINADQLVPGDIVQLRPGDKIPADLRIVSAHNLQVEEAILTGESTVVTKTARTIDDEVMIGDRHNLLFSGTMISGGTATGVVYATGKDTELGHINQMMSSIEPQRTPLLQQIDKLGKGIFALILLMMAFLFVFAFILRDMPLGELLLSLISLAVASVPEGLPAIISIILSLGVQSMARNHAIIRKLPTVETLGSMTVICSDKTGTLTMNEMTVKAVILADRAYNVEGESYQPRGRIVDATTQQQIDVINTPVLNTFITAVDLCNDSQLIQDDKGHWGITGGPTSGALKVLAAKCTLNTGKIESLDKIPFDSKHKYMSTLQRIDGKTQLFVTGAPDVLFSLATFELTENGVQPFRREYWEEEMARYARQGLRMVAAAFRDEPEINGDLSHDDLQQGLVFAGIAGMMDPPRPEAIDAIAQCQQAGIRVKMITGDHQETAMAIGKMLGIGNSGDSITGNELEHMDDAELAVAASQYDIFARTSPEHKLRLVKALQENGEVVGMTGDGVNDAPALKQADVGIAMGIKGTEVTKEAADMVLTDDNFATIASAVKEGRRVYDNLKKTILFILPTNLAQGLLIILAILAGAVIPLTPVQILWMNMATSTTLSFGLAFEPAEKGMMRRRPREPGQHVLDLHAVWRIAFVGILIACSAFILEAWMQPLGYSSDLIRTVLLQTLVTAQWVYMFNCRVMDRFPLSREVFVNKGLWIVSGVLLVLQLALIYLPVMNHLFGTVPLPLKFWGITLLVGAMIFVIVEIEKWLVNRFIRKKA</sequence>
<dbReference type="Pfam" id="PF13246">
    <property type="entry name" value="Cation_ATPase"/>
    <property type="match status" value="1"/>
</dbReference>
<feature type="transmembrane region" description="Helical" evidence="14">
    <location>
        <begin position="779"/>
        <end position="798"/>
    </location>
</feature>
<dbReference type="GO" id="GO:0030007">
    <property type="term" value="P:intracellular potassium ion homeostasis"/>
    <property type="evidence" value="ECO:0007669"/>
    <property type="project" value="TreeGrafter"/>
</dbReference>
<dbReference type="GO" id="GO:0046872">
    <property type="term" value="F:metal ion binding"/>
    <property type="evidence" value="ECO:0007669"/>
    <property type="project" value="UniProtKB-KW"/>
</dbReference>
<dbReference type="SUPFAM" id="SSF81665">
    <property type="entry name" value="Calcium ATPase, transmembrane domain M"/>
    <property type="match status" value="1"/>
</dbReference>
<dbReference type="FunFam" id="2.70.150.10:FF:000160">
    <property type="entry name" value="Sarcoplasmic/endoplasmic reticulum calcium ATPase 1"/>
    <property type="match status" value="1"/>
</dbReference>
<evidence type="ECO:0000256" key="11">
    <source>
        <dbReference type="ARBA" id="ARBA00022989"/>
    </source>
</evidence>
<dbReference type="Gene3D" id="1.20.1110.10">
    <property type="entry name" value="Calcium-transporting ATPase, transmembrane domain"/>
    <property type="match status" value="1"/>
</dbReference>
<dbReference type="Pfam" id="PF00689">
    <property type="entry name" value="Cation_ATPase_C"/>
    <property type="match status" value="1"/>
</dbReference>
<comment type="subcellular location">
    <subcellularLocation>
        <location evidence="1">Cell membrane</location>
        <topology evidence="1">Multi-pass membrane protein</topology>
    </subcellularLocation>
</comment>
<evidence type="ECO:0000256" key="7">
    <source>
        <dbReference type="ARBA" id="ARBA00022741"/>
    </source>
</evidence>
<evidence type="ECO:0000256" key="3">
    <source>
        <dbReference type="ARBA" id="ARBA00022475"/>
    </source>
</evidence>
<evidence type="ECO:0000259" key="15">
    <source>
        <dbReference type="SMART" id="SM00831"/>
    </source>
</evidence>
<gene>
    <name evidence="16" type="ORF">GW579_10260</name>
</gene>
<dbReference type="Pfam" id="PF00690">
    <property type="entry name" value="Cation_ATPase_N"/>
    <property type="match status" value="1"/>
</dbReference>
<evidence type="ECO:0000256" key="9">
    <source>
        <dbReference type="ARBA" id="ARBA00022842"/>
    </source>
</evidence>
<dbReference type="SUPFAM" id="SSF81660">
    <property type="entry name" value="Metal cation-transporting ATPase, ATP-binding domain N"/>
    <property type="match status" value="1"/>
</dbReference>
<evidence type="ECO:0000256" key="12">
    <source>
        <dbReference type="ARBA" id="ARBA00023136"/>
    </source>
</evidence>
<dbReference type="GO" id="GO:1902600">
    <property type="term" value="P:proton transmembrane transport"/>
    <property type="evidence" value="ECO:0007669"/>
    <property type="project" value="TreeGrafter"/>
</dbReference>
<dbReference type="Pfam" id="PF00122">
    <property type="entry name" value="E1-E2_ATPase"/>
    <property type="match status" value="1"/>
</dbReference>
<dbReference type="InterPro" id="IPR023214">
    <property type="entry name" value="HAD_sf"/>
</dbReference>
<dbReference type="PROSITE" id="PS00154">
    <property type="entry name" value="ATPASE_E1_E2"/>
    <property type="match status" value="1"/>
</dbReference>
<dbReference type="SMART" id="SM00831">
    <property type="entry name" value="Cation_ATPase_N"/>
    <property type="match status" value="1"/>
</dbReference>
<dbReference type="FunFam" id="3.40.50.1000:FF:000028">
    <property type="entry name" value="Calcium-transporting P-type ATPase, putative"/>
    <property type="match status" value="1"/>
</dbReference>
<protein>
    <submittedName>
        <fullName evidence="16">Cation-transporting P-type ATPase</fullName>
    </submittedName>
</protein>
<dbReference type="GO" id="GO:0016887">
    <property type="term" value="F:ATP hydrolysis activity"/>
    <property type="evidence" value="ECO:0007669"/>
    <property type="project" value="InterPro"/>
</dbReference>
<feature type="transmembrane region" description="Helical" evidence="14">
    <location>
        <begin position="264"/>
        <end position="282"/>
    </location>
</feature>
<feature type="transmembrane region" description="Helical" evidence="14">
    <location>
        <begin position="737"/>
        <end position="758"/>
    </location>
</feature>
<dbReference type="Proteomes" id="UP000476696">
    <property type="component" value="Unassembled WGS sequence"/>
</dbReference>
<dbReference type="PANTHER" id="PTHR43294">
    <property type="entry name" value="SODIUM/POTASSIUM-TRANSPORTING ATPASE SUBUNIT ALPHA"/>
    <property type="match status" value="1"/>
</dbReference>
<reference evidence="16 17" key="1">
    <citation type="submission" date="2020-03" db="EMBL/GenBank/DDBJ databases">
        <title>Rahnella aceri sp. nov., isoated from traditional Jeju Makgeolli.</title>
        <authorList>
            <person name="Kim I.S."/>
            <person name="Jeon D."/>
        </authorList>
    </citation>
    <scope>NUCLEOTIDE SEQUENCE [LARGE SCALE GENOMIC DNA]</scope>
    <source>
        <strain evidence="16 17">Lac-M11</strain>
    </source>
</reference>
<keyword evidence="10" id="KW-1278">Translocase</keyword>
<feature type="transmembrane region" description="Helical" evidence="14">
    <location>
        <begin position="707"/>
        <end position="731"/>
    </location>
</feature>
<dbReference type="SUPFAM" id="SSF56784">
    <property type="entry name" value="HAD-like"/>
    <property type="match status" value="1"/>
</dbReference>
<dbReference type="SUPFAM" id="SSF81653">
    <property type="entry name" value="Calcium ATPase, transduction domain A"/>
    <property type="match status" value="1"/>
</dbReference>
<feature type="transmembrane region" description="Helical" evidence="14">
    <location>
        <begin position="294"/>
        <end position="318"/>
    </location>
</feature>
<dbReference type="Gene3D" id="3.40.50.1000">
    <property type="entry name" value="HAD superfamily/HAD-like"/>
    <property type="match status" value="1"/>
</dbReference>
<dbReference type="PRINTS" id="PR00120">
    <property type="entry name" value="HATPASE"/>
</dbReference>
<dbReference type="InterPro" id="IPR023298">
    <property type="entry name" value="ATPase_P-typ_TM_dom_sf"/>
</dbReference>
<dbReference type="InterPro" id="IPR001757">
    <property type="entry name" value="P_typ_ATPase"/>
</dbReference>
<dbReference type="RefSeq" id="WP_165058946.1">
    <property type="nucleotide sequence ID" value="NZ_JAADJS010000002.1"/>
</dbReference>
<dbReference type="CDD" id="cd02080">
    <property type="entry name" value="P-type_ATPase_cation"/>
    <property type="match status" value="1"/>
</dbReference>
<dbReference type="FunFam" id="3.40.50.1000:FF:000001">
    <property type="entry name" value="Phospholipid-transporting ATPase IC"/>
    <property type="match status" value="1"/>
</dbReference>
<dbReference type="InterPro" id="IPR059000">
    <property type="entry name" value="ATPase_P-type_domA"/>
</dbReference>
<dbReference type="GO" id="GO:1990573">
    <property type="term" value="P:potassium ion import across plasma membrane"/>
    <property type="evidence" value="ECO:0007669"/>
    <property type="project" value="TreeGrafter"/>
</dbReference>
<keyword evidence="5 14" id="KW-0812">Transmembrane</keyword>
<dbReference type="InterPro" id="IPR018303">
    <property type="entry name" value="ATPase_P-typ_P_site"/>
</dbReference>
<dbReference type="SFLD" id="SFLDS00003">
    <property type="entry name" value="Haloacid_Dehalogenase"/>
    <property type="match status" value="1"/>
</dbReference>
<comment type="caution">
    <text evidence="16">The sequence shown here is derived from an EMBL/GenBank/DDBJ whole genome shotgun (WGS) entry which is preliminary data.</text>
</comment>
<evidence type="ECO:0000256" key="4">
    <source>
        <dbReference type="ARBA" id="ARBA00022553"/>
    </source>
</evidence>
<dbReference type="InterPro" id="IPR044492">
    <property type="entry name" value="P_typ_ATPase_HD_dom"/>
</dbReference>
<evidence type="ECO:0000256" key="5">
    <source>
        <dbReference type="ARBA" id="ARBA00022692"/>
    </source>
</evidence>
<dbReference type="InterPro" id="IPR008250">
    <property type="entry name" value="ATPase_P-typ_transduc_dom_A_sf"/>
</dbReference>
<dbReference type="Pfam" id="PF08282">
    <property type="entry name" value="Hydrolase_3"/>
    <property type="match status" value="1"/>
</dbReference>
<dbReference type="GO" id="GO:0005524">
    <property type="term" value="F:ATP binding"/>
    <property type="evidence" value="ECO:0007669"/>
    <property type="project" value="UniProtKB-KW"/>
</dbReference>
<evidence type="ECO:0000256" key="8">
    <source>
        <dbReference type="ARBA" id="ARBA00022840"/>
    </source>
</evidence>